<dbReference type="Proteomes" id="UP001497444">
    <property type="component" value="Unassembled WGS sequence"/>
</dbReference>
<sequence length="167" mass="18059">MNTVYKLKAVTGLALLLSPVIMSQGAFAGNGDQLNANLFSIGVMGNAGTNAGIGGQAELVGRSGVDSIETSIGGYSGGGGKVDRKGRRRHELDQRRPDRQQWPNRHLLRHEHAVEGTPLRFHVDPLGAGVAHLSQDGNTRFVGVINPWSYELQPIWLAEILLHFIFA</sequence>
<keyword evidence="4" id="KW-1185">Reference proteome</keyword>
<feature type="compositionally biased region" description="Basic and acidic residues" evidence="1">
    <location>
        <begin position="90"/>
        <end position="99"/>
    </location>
</feature>
<evidence type="ECO:0000313" key="4">
    <source>
        <dbReference type="Proteomes" id="UP001497444"/>
    </source>
</evidence>
<reference evidence="3" key="1">
    <citation type="submission" date="2024-02" db="EMBL/GenBank/DDBJ databases">
        <authorList>
            <consortium name="ELIXIR-Norway"/>
            <consortium name="Elixir Norway"/>
        </authorList>
    </citation>
    <scope>NUCLEOTIDE SEQUENCE</scope>
</reference>
<feature type="signal peptide" evidence="2">
    <location>
        <begin position="1"/>
        <end position="28"/>
    </location>
</feature>
<comment type="caution">
    <text evidence="3">The sequence shown here is derived from an EMBL/GenBank/DDBJ whole genome shotgun (WGS) entry which is preliminary data.</text>
</comment>
<feature type="chain" id="PRO_5047122339" evidence="2">
    <location>
        <begin position="29"/>
        <end position="167"/>
    </location>
</feature>
<feature type="region of interest" description="Disordered" evidence="1">
    <location>
        <begin position="74"/>
        <end position="99"/>
    </location>
</feature>
<keyword evidence="2" id="KW-0732">Signal</keyword>
<protein>
    <submittedName>
        <fullName evidence="3">Uncharacterized protein</fullName>
    </submittedName>
</protein>
<accession>A0ABP0V5L6</accession>
<name>A0ABP0V5L6_9BRYO</name>
<evidence type="ECO:0000313" key="3">
    <source>
        <dbReference type="EMBL" id="CAK9249668.1"/>
    </source>
</evidence>
<proteinExistence type="predicted"/>
<dbReference type="EMBL" id="CAXAQS010000022">
    <property type="protein sequence ID" value="CAK9249668.1"/>
    <property type="molecule type" value="Genomic_DNA"/>
</dbReference>
<evidence type="ECO:0000256" key="2">
    <source>
        <dbReference type="SAM" id="SignalP"/>
    </source>
</evidence>
<evidence type="ECO:0000256" key="1">
    <source>
        <dbReference type="SAM" id="MobiDB-lite"/>
    </source>
</evidence>
<gene>
    <name evidence="3" type="ORF">CSSPJE1EN1_LOCUS25046</name>
</gene>
<organism evidence="3 4">
    <name type="scientific">Sphagnum jensenii</name>
    <dbReference type="NCBI Taxonomy" id="128206"/>
    <lineage>
        <taxon>Eukaryota</taxon>
        <taxon>Viridiplantae</taxon>
        <taxon>Streptophyta</taxon>
        <taxon>Embryophyta</taxon>
        <taxon>Bryophyta</taxon>
        <taxon>Sphagnophytina</taxon>
        <taxon>Sphagnopsida</taxon>
        <taxon>Sphagnales</taxon>
        <taxon>Sphagnaceae</taxon>
        <taxon>Sphagnum</taxon>
    </lineage>
</organism>